<organism evidence="8 9">
    <name type="scientific">Diploptera punctata</name>
    <name type="common">Pacific beetle cockroach</name>
    <dbReference type="NCBI Taxonomy" id="6984"/>
    <lineage>
        <taxon>Eukaryota</taxon>
        <taxon>Metazoa</taxon>
        <taxon>Ecdysozoa</taxon>
        <taxon>Arthropoda</taxon>
        <taxon>Hexapoda</taxon>
        <taxon>Insecta</taxon>
        <taxon>Pterygota</taxon>
        <taxon>Neoptera</taxon>
        <taxon>Polyneoptera</taxon>
        <taxon>Dictyoptera</taxon>
        <taxon>Blattodea</taxon>
        <taxon>Blaberoidea</taxon>
        <taxon>Blaberidae</taxon>
        <taxon>Diplopterinae</taxon>
        <taxon>Diploptera</taxon>
    </lineage>
</organism>
<sequence>DKYYQQLTVIENTLNCYRRNQKGVVTYLKTECINKMYVQKKIGQEIYCCIDNIQIISSRIIIPDSGRTETCNIIETPQQETSHKNETLSSLEFPPHTTICDFRKKIQKPVYRGLRSLETSNEDITTQWETSNEDITTQWETSNENITTQWETSTQNIWEISHESTQPESRIDNEPFQLSECPPQTTRDNNGEQLLWPSIKIGETYFINGTNCIKAVATCSCELQLIQHSNWNADLPVPCYITKMNLAEATNQLQNLREKGSVTRKDLIMATAIINQALQTNRTVLSQSRVNATFIVQTLDYFLEQVELSPGETIYITHQQVSVYAIKADNELPQGIALTNVSENLLGSTASTFKNQSDILQEGAVDVAIFLSNLTSNNNSKIQFAFFNDDAAFIEKGQTINSRIISVNADTTNSVDILFKSWNSTGEKRCVFWDFNKNGGGWNDSGCELVPSPSKNHDMCRCTHLTHFAEIISPPGNTDPDIVLDVISLVGCSLSLLGLLGIFVTGSIFWQWRAQIGNKILLHLSAAIALNLIIFLIIATHILP</sequence>
<evidence type="ECO:0000256" key="6">
    <source>
        <dbReference type="SAM" id="Phobius"/>
    </source>
</evidence>
<evidence type="ECO:0000256" key="1">
    <source>
        <dbReference type="ARBA" id="ARBA00004370"/>
    </source>
</evidence>
<dbReference type="EMBL" id="JASPKZ010003066">
    <property type="protein sequence ID" value="KAJ9594166.1"/>
    <property type="molecule type" value="Genomic_DNA"/>
</dbReference>
<dbReference type="Proteomes" id="UP001233999">
    <property type="component" value="Unassembled WGS sequence"/>
</dbReference>
<comment type="caution">
    <text evidence="8">The sequence shown here is derived from an EMBL/GenBank/DDBJ whole genome shotgun (WGS) entry which is preliminary data.</text>
</comment>
<feature type="non-terminal residue" evidence="8">
    <location>
        <position position="544"/>
    </location>
</feature>
<feature type="transmembrane region" description="Helical" evidence="6">
    <location>
        <begin position="521"/>
        <end position="543"/>
    </location>
</feature>
<name>A0AAD8A8S6_DIPPU</name>
<evidence type="ECO:0000313" key="8">
    <source>
        <dbReference type="EMBL" id="KAJ9594166.1"/>
    </source>
</evidence>
<dbReference type="InterPro" id="IPR000203">
    <property type="entry name" value="GPS"/>
</dbReference>
<dbReference type="PROSITE" id="PS50221">
    <property type="entry name" value="GAIN_B"/>
    <property type="match status" value="1"/>
</dbReference>
<keyword evidence="4 6" id="KW-0472">Membrane</keyword>
<dbReference type="Gene3D" id="1.20.1070.10">
    <property type="entry name" value="Rhodopsin 7-helix transmembrane proteins"/>
    <property type="match status" value="1"/>
</dbReference>
<dbReference type="PANTHER" id="PTHR12011:SF347">
    <property type="entry name" value="FI21270P1-RELATED"/>
    <property type="match status" value="1"/>
</dbReference>
<keyword evidence="9" id="KW-1185">Reference proteome</keyword>
<evidence type="ECO:0000256" key="3">
    <source>
        <dbReference type="ARBA" id="ARBA00022989"/>
    </source>
</evidence>
<dbReference type="Pfam" id="PF01825">
    <property type="entry name" value="GPS"/>
    <property type="match status" value="1"/>
</dbReference>
<dbReference type="AlphaFoldDB" id="A0AAD8A8S6"/>
<comment type="subcellular location">
    <subcellularLocation>
        <location evidence="1">Membrane</location>
    </subcellularLocation>
</comment>
<keyword evidence="5" id="KW-1015">Disulfide bond</keyword>
<protein>
    <recommendedName>
        <fullName evidence="7">GAIN-B domain-containing protein</fullName>
    </recommendedName>
</protein>
<proteinExistence type="predicted"/>
<evidence type="ECO:0000256" key="2">
    <source>
        <dbReference type="ARBA" id="ARBA00022692"/>
    </source>
</evidence>
<dbReference type="GO" id="GO:0005886">
    <property type="term" value="C:plasma membrane"/>
    <property type="evidence" value="ECO:0007669"/>
    <property type="project" value="TreeGrafter"/>
</dbReference>
<evidence type="ECO:0000256" key="5">
    <source>
        <dbReference type="ARBA" id="ARBA00023157"/>
    </source>
</evidence>
<reference evidence="8" key="1">
    <citation type="journal article" date="2023" name="IScience">
        <title>Live-bearing cockroach genome reveals convergent evolutionary mechanisms linked to viviparity in insects and beyond.</title>
        <authorList>
            <person name="Fouks B."/>
            <person name="Harrison M.C."/>
            <person name="Mikhailova A.A."/>
            <person name="Marchal E."/>
            <person name="English S."/>
            <person name="Carruthers M."/>
            <person name="Jennings E.C."/>
            <person name="Chiamaka E.L."/>
            <person name="Frigard R.A."/>
            <person name="Pippel M."/>
            <person name="Attardo G.M."/>
            <person name="Benoit J.B."/>
            <person name="Bornberg-Bauer E."/>
            <person name="Tobe S.S."/>
        </authorList>
    </citation>
    <scope>NUCLEOTIDE SEQUENCE</scope>
    <source>
        <strain evidence="8">Stay&amp;Tobe</strain>
    </source>
</reference>
<feature type="domain" description="GAIN-B" evidence="7">
    <location>
        <begin position="336"/>
        <end position="479"/>
    </location>
</feature>
<feature type="non-terminal residue" evidence="8">
    <location>
        <position position="1"/>
    </location>
</feature>
<dbReference type="Gene3D" id="2.60.220.50">
    <property type="match status" value="1"/>
</dbReference>
<dbReference type="SMART" id="SM00303">
    <property type="entry name" value="GPS"/>
    <property type="match status" value="1"/>
</dbReference>
<accession>A0AAD8A8S6</accession>
<keyword evidence="2 6" id="KW-0812">Transmembrane</keyword>
<dbReference type="InterPro" id="IPR057244">
    <property type="entry name" value="GAIN_B"/>
</dbReference>
<dbReference type="PANTHER" id="PTHR12011">
    <property type="entry name" value="ADHESION G-PROTEIN COUPLED RECEPTOR"/>
    <property type="match status" value="1"/>
</dbReference>
<feature type="transmembrane region" description="Helical" evidence="6">
    <location>
        <begin position="486"/>
        <end position="509"/>
    </location>
</feature>
<evidence type="ECO:0000313" key="9">
    <source>
        <dbReference type="Proteomes" id="UP001233999"/>
    </source>
</evidence>
<evidence type="ECO:0000256" key="4">
    <source>
        <dbReference type="ARBA" id="ARBA00023136"/>
    </source>
</evidence>
<gene>
    <name evidence="8" type="ORF">L9F63_014422</name>
</gene>
<dbReference type="InterPro" id="IPR046338">
    <property type="entry name" value="GAIN_dom_sf"/>
</dbReference>
<evidence type="ECO:0000259" key="7">
    <source>
        <dbReference type="PROSITE" id="PS50221"/>
    </source>
</evidence>
<keyword evidence="3 6" id="KW-1133">Transmembrane helix</keyword>
<reference evidence="8" key="2">
    <citation type="submission" date="2023-05" db="EMBL/GenBank/DDBJ databases">
        <authorList>
            <person name="Fouks B."/>
        </authorList>
    </citation>
    <scope>NUCLEOTIDE SEQUENCE</scope>
    <source>
        <strain evidence="8">Stay&amp;Tobe</strain>
        <tissue evidence="8">Testes</tissue>
    </source>
</reference>